<name>A0AAW8PY76_VIBPH</name>
<protein>
    <submittedName>
        <fullName evidence="1">Uncharacterized protein</fullName>
    </submittedName>
</protein>
<evidence type="ECO:0000313" key="2">
    <source>
        <dbReference type="Proteomes" id="UP001253193"/>
    </source>
</evidence>
<organism evidence="1 2">
    <name type="scientific">Vibrio parahaemolyticus</name>
    <dbReference type="NCBI Taxonomy" id="670"/>
    <lineage>
        <taxon>Bacteria</taxon>
        <taxon>Pseudomonadati</taxon>
        <taxon>Pseudomonadota</taxon>
        <taxon>Gammaproteobacteria</taxon>
        <taxon>Vibrionales</taxon>
        <taxon>Vibrionaceae</taxon>
        <taxon>Vibrio</taxon>
    </lineage>
</organism>
<gene>
    <name evidence="1" type="ORF">QX249_09610</name>
</gene>
<comment type="caution">
    <text evidence="1">The sequence shown here is derived from an EMBL/GenBank/DDBJ whole genome shotgun (WGS) entry which is preliminary data.</text>
</comment>
<reference evidence="1" key="1">
    <citation type="submission" date="2023-06" db="EMBL/GenBank/DDBJ databases">
        <title>Genomic Diversity of Vibrio spp. and Metagenomic Analysis of Pathogens in Florida Gulf Coastal Waters Following Hurricane Ian.</title>
        <authorList>
            <person name="Brumfield K.D."/>
        </authorList>
    </citation>
    <scope>NUCLEOTIDE SEQUENCE</scope>
    <source>
        <strain evidence="1">WBS2B-138</strain>
    </source>
</reference>
<dbReference type="RefSeq" id="WP_311019695.1">
    <property type="nucleotide sequence ID" value="NZ_JAUHGG010000003.1"/>
</dbReference>
<dbReference type="Proteomes" id="UP001253193">
    <property type="component" value="Unassembled WGS sequence"/>
</dbReference>
<sequence length="116" mass="12733">MNNNDLKNELIGKLMASGSHSLMLGTPSDDMLVVKVSAADNPSDLMVYICGSQDYVHTFEGSKRVIQLKDDFGDRLRLVFSDGDGEFMNQVKSLWMQKTMGAVGVKNSSGIWVIDA</sequence>
<dbReference type="EMBL" id="JAUHGG010000003">
    <property type="protein sequence ID" value="MDS1820912.1"/>
    <property type="molecule type" value="Genomic_DNA"/>
</dbReference>
<accession>A0AAW8PY76</accession>
<evidence type="ECO:0000313" key="1">
    <source>
        <dbReference type="EMBL" id="MDS1820912.1"/>
    </source>
</evidence>
<dbReference type="AlphaFoldDB" id="A0AAW8PY76"/>
<proteinExistence type="predicted"/>